<proteinExistence type="predicted"/>
<evidence type="ECO:0000313" key="3">
    <source>
        <dbReference type="Proteomes" id="UP000193963"/>
    </source>
</evidence>
<dbReference type="SUPFAM" id="SSF53067">
    <property type="entry name" value="Actin-like ATPase domain"/>
    <property type="match status" value="1"/>
</dbReference>
<dbReference type="Gene3D" id="3.30.420.40">
    <property type="match status" value="2"/>
</dbReference>
<dbReference type="PANTHER" id="PTHR18964">
    <property type="entry name" value="ROK (REPRESSOR, ORF, KINASE) FAMILY"/>
    <property type="match status" value="1"/>
</dbReference>
<dbReference type="GO" id="GO:0019262">
    <property type="term" value="P:N-acetylneuraminate catabolic process"/>
    <property type="evidence" value="ECO:0007669"/>
    <property type="project" value="TreeGrafter"/>
</dbReference>
<dbReference type="InterPro" id="IPR036388">
    <property type="entry name" value="WH-like_DNA-bd_sf"/>
</dbReference>
<evidence type="ECO:0000313" key="2">
    <source>
        <dbReference type="EMBL" id="SLN26658.1"/>
    </source>
</evidence>
<organism evidence="2 3">
    <name type="scientific">Pseudooceanicola marinus</name>
    <dbReference type="NCBI Taxonomy" id="396013"/>
    <lineage>
        <taxon>Bacteria</taxon>
        <taxon>Pseudomonadati</taxon>
        <taxon>Pseudomonadota</taxon>
        <taxon>Alphaproteobacteria</taxon>
        <taxon>Rhodobacterales</taxon>
        <taxon>Paracoccaceae</taxon>
        <taxon>Pseudooceanicola</taxon>
    </lineage>
</organism>
<dbReference type="GO" id="GO:0009384">
    <property type="term" value="F:N-acylmannosamine kinase activity"/>
    <property type="evidence" value="ECO:0007669"/>
    <property type="project" value="TreeGrafter"/>
</dbReference>
<dbReference type="Pfam" id="PF00480">
    <property type="entry name" value="ROK"/>
    <property type="match status" value="1"/>
</dbReference>
<dbReference type="EMBL" id="FWFN01000002">
    <property type="protein sequence ID" value="SLN26658.1"/>
    <property type="molecule type" value="Genomic_DNA"/>
</dbReference>
<dbReference type="InterPro" id="IPR043129">
    <property type="entry name" value="ATPase_NBD"/>
</dbReference>
<evidence type="ECO:0000259" key="1">
    <source>
        <dbReference type="Pfam" id="PF01047"/>
    </source>
</evidence>
<dbReference type="GO" id="GO:0003700">
    <property type="term" value="F:DNA-binding transcription factor activity"/>
    <property type="evidence" value="ECO:0007669"/>
    <property type="project" value="InterPro"/>
</dbReference>
<protein>
    <submittedName>
        <fullName evidence="2">N-acetylglucosamine repressor</fullName>
    </submittedName>
</protein>
<accession>A0A1X6YNG9</accession>
<gene>
    <name evidence="2" type="primary">nagC_2</name>
    <name evidence="2" type="ORF">PSM7751_00975</name>
</gene>
<reference evidence="2 3" key="1">
    <citation type="submission" date="2017-03" db="EMBL/GenBank/DDBJ databases">
        <authorList>
            <person name="Afonso C.L."/>
            <person name="Miller P.J."/>
            <person name="Scott M.A."/>
            <person name="Spackman E."/>
            <person name="Goraichik I."/>
            <person name="Dimitrov K.M."/>
            <person name="Suarez D.L."/>
            <person name="Swayne D.E."/>
        </authorList>
    </citation>
    <scope>NUCLEOTIDE SEQUENCE [LARGE SCALE GENOMIC DNA]</scope>
    <source>
        <strain evidence="2 3">CECT 7751</strain>
    </source>
</reference>
<feature type="domain" description="HTH marR-type" evidence="1">
    <location>
        <begin position="7"/>
        <end position="58"/>
    </location>
</feature>
<dbReference type="InterPro" id="IPR036390">
    <property type="entry name" value="WH_DNA-bd_sf"/>
</dbReference>
<dbReference type="AlphaFoldDB" id="A0A1X6YNG9"/>
<dbReference type="InterPro" id="IPR000600">
    <property type="entry name" value="ROK"/>
</dbReference>
<dbReference type="Pfam" id="PF01047">
    <property type="entry name" value="MarR"/>
    <property type="match status" value="1"/>
</dbReference>
<dbReference type="InterPro" id="IPR000835">
    <property type="entry name" value="HTH_MarR-typ"/>
</dbReference>
<dbReference type="Proteomes" id="UP000193963">
    <property type="component" value="Unassembled WGS sequence"/>
</dbReference>
<sequence length="373" mass="39432">MAALADLTLSERAILSLIRRRPGASRAGIAAELNLSPAMLTKAIATFQAAGLVAEERDSAPRGRGQPARHLRLRPKQVAGLGVSLSTRGITVAAQDLDGTPLAHRSLPVPATDTGAALAAATTALEEMRGLTRSVAGIGLWLPALQDLSGAVVEVTPSQRGIDHLAFCDHLSRHFDAPLWLESKAPAYHEALQPGEEERIVYMLFLDYGIGGSLIDQLRLYRGSFGEASNIGAMMPDGTPRPSLPDLTAHLGLSPEEMTDSALEALAQAPDAALTEWMATRGAVLSLPLSTVVHLLNPATIIIGGLLPQAILEGLARHVRLDLLDHPGRRPLTKPKLRVARACGPRAMALAAASVPLVHRLASAPHPRPWTPG</sequence>
<name>A0A1X6YNG9_9RHOB</name>
<dbReference type="PANTHER" id="PTHR18964:SF169">
    <property type="entry name" value="N-ACETYLMANNOSAMINE KINASE"/>
    <property type="match status" value="1"/>
</dbReference>
<keyword evidence="3" id="KW-1185">Reference proteome</keyword>
<dbReference type="Gene3D" id="1.10.10.10">
    <property type="entry name" value="Winged helix-like DNA-binding domain superfamily/Winged helix DNA-binding domain"/>
    <property type="match status" value="1"/>
</dbReference>
<dbReference type="SUPFAM" id="SSF46785">
    <property type="entry name" value="Winged helix' DNA-binding domain"/>
    <property type="match status" value="1"/>
</dbReference>